<dbReference type="InterPro" id="IPR043128">
    <property type="entry name" value="Rev_trsase/Diguanyl_cyclase"/>
</dbReference>
<dbReference type="Gene3D" id="3.30.70.270">
    <property type="match status" value="1"/>
</dbReference>
<dbReference type="NCBIfam" id="TIGR00254">
    <property type="entry name" value="GGDEF"/>
    <property type="match status" value="1"/>
</dbReference>
<feature type="transmembrane region" description="Helical" evidence="1">
    <location>
        <begin position="124"/>
        <end position="146"/>
    </location>
</feature>
<keyword evidence="1" id="KW-0812">Transmembrane</keyword>
<keyword evidence="1" id="KW-0472">Membrane</keyword>
<name>A0A6G4A4L4_9BACL</name>
<dbReference type="GO" id="GO:1902201">
    <property type="term" value="P:negative regulation of bacterial-type flagellum-dependent cell motility"/>
    <property type="evidence" value="ECO:0007669"/>
    <property type="project" value="TreeGrafter"/>
</dbReference>
<dbReference type="PANTHER" id="PTHR45138">
    <property type="entry name" value="REGULATORY COMPONENTS OF SENSORY TRANSDUCTION SYSTEM"/>
    <property type="match status" value="1"/>
</dbReference>
<dbReference type="CDD" id="cd01949">
    <property type="entry name" value="GGDEF"/>
    <property type="match status" value="1"/>
</dbReference>
<dbReference type="PROSITE" id="PS50887">
    <property type="entry name" value="GGDEF"/>
    <property type="match status" value="1"/>
</dbReference>
<dbReference type="PANTHER" id="PTHR45138:SF9">
    <property type="entry name" value="DIGUANYLATE CYCLASE DGCM-RELATED"/>
    <property type="match status" value="1"/>
</dbReference>
<dbReference type="FunFam" id="3.30.70.270:FF:000001">
    <property type="entry name" value="Diguanylate cyclase domain protein"/>
    <property type="match status" value="1"/>
</dbReference>
<dbReference type="RefSeq" id="WP_163952976.1">
    <property type="nucleotide sequence ID" value="NZ_JAAIKC010000015.1"/>
</dbReference>
<dbReference type="SUPFAM" id="SSF55073">
    <property type="entry name" value="Nucleotide cyclase"/>
    <property type="match status" value="1"/>
</dbReference>
<organism evidence="3">
    <name type="scientific">Paenibacillus sp. SYP-B3998</name>
    <dbReference type="NCBI Taxonomy" id="2678564"/>
    <lineage>
        <taxon>Bacteria</taxon>
        <taxon>Bacillati</taxon>
        <taxon>Bacillota</taxon>
        <taxon>Bacilli</taxon>
        <taxon>Bacillales</taxon>
        <taxon>Paenibacillaceae</taxon>
        <taxon>Paenibacillus</taxon>
    </lineage>
</organism>
<feature type="transmembrane region" description="Helical" evidence="1">
    <location>
        <begin position="80"/>
        <end position="97"/>
    </location>
</feature>
<dbReference type="InterPro" id="IPR029787">
    <property type="entry name" value="Nucleotide_cyclase"/>
</dbReference>
<sequence>MEQLPVNDNIWNRKLIHILWWILLIYEVAAMLGFFFGFYNQPDHWFNNFMEFQVLPTCLQLILMAFGYIAIASFKKYSDFIMIVWTLIMLSIFLITIPELRTKYELLAVPIILSSVYFKKKPIIFAYSLGLLCLVGLISLNLYRGIPLTPNQVIVPVTVITATAFVCFAIMNKGIDLIHLLKDSVVREQELLIRNVMIDRLSKMDALTELFNHRSFQEHTDHLISHMPYDTPLELALMDIDNFKNINDTYGHWVGDVVLKTIGITLKEVLGTDDMAFRYGGEEFAVLFVGKNHEEVLALCEQLMQTIRDTEVPEMPGHQLTMSIGLATYNRNTMKKAWFQLVDECLYMAKRSGKNQIYAHMTD</sequence>
<evidence type="ECO:0000259" key="2">
    <source>
        <dbReference type="PROSITE" id="PS50887"/>
    </source>
</evidence>
<dbReference type="AlphaFoldDB" id="A0A6G4A4L4"/>
<reference evidence="3" key="1">
    <citation type="submission" date="2020-02" db="EMBL/GenBank/DDBJ databases">
        <authorList>
            <person name="Shen X.-R."/>
            <person name="Zhang Y.-X."/>
        </authorList>
    </citation>
    <scope>NUCLEOTIDE SEQUENCE</scope>
    <source>
        <strain evidence="3">SYP-B3998</strain>
    </source>
</reference>
<dbReference type="GO" id="GO:0005886">
    <property type="term" value="C:plasma membrane"/>
    <property type="evidence" value="ECO:0007669"/>
    <property type="project" value="TreeGrafter"/>
</dbReference>
<feature type="transmembrane region" description="Helical" evidence="1">
    <location>
        <begin position="18"/>
        <end position="40"/>
    </location>
</feature>
<evidence type="ECO:0000256" key="1">
    <source>
        <dbReference type="SAM" id="Phobius"/>
    </source>
</evidence>
<gene>
    <name evidence="3" type="ORF">GK047_25235</name>
</gene>
<accession>A0A6G4A4L4</accession>
<feature type="transmembrane region" description="Helical" evidence="1">
    <location>
        <begin position="152"/>
        <end position="171"/>
    </location>
</feature>
<dbReference type="GO" id="GO:0052621">
    <property type="term" value="F:diguanylate cyclase activity"/>
    <property type="evidence" value="ECO:0007669"/>
    <property type="project" value="TreeGrafter"/>
</dbReference>
<dbReference type="EMBL" id="JAAIKC010000015">
    <property type="protein sequence ID" value="NEW09270.1"/>
    <property type="molecule type" value="Genomic_DNA"/>
</dbReference>
<feature type="transmembrane region" description="Helical" evidence="1">
    <location>
        <begin position="52"/>
        <end position="74"/>
    </location>
</feature>
<keyword evidence="1" id="KW-1133">Transmembrane helix</keyword>
<protein>
    <submittedName>
        <fullName evidence="3">GGDEF domain-containing protein</fullName>
    </submittedName>
</protein>
<proteinExistence type="predicted"/>
<feature type="domain" description="GGDEF" evidence="2">
    <location>
        <begin position="231"/>
        <end position="362"/>
    </location>
</feature>
<dbReference type="InterPro" id="IPR050469">
    <property type="entry name" value="Diguanylate_Cyclase"/>
</dbReference>
<dbReference type="InterPro" id="IPR000160">
    <property type="entry name" value="GGDEF_dom"/>
</dbReference>
<dbReference type="SMART" id="SM00267">
    <property type="entry name" value="GGDEF"/>
    <property type="match status" value="1"/>
</dbReference>
<dbReference type="Pfam" id="PF00990">
    <property type="entry name" value="GGDEF"/>
    <property type="match status" value="1"/>
</dbReference>
<evidence type="ECO:0000313" key="3">
    <source>
        <dbReference type="EMBL" id="NEW09270.1"/>
    </source>
</evidence>
<dbReference type="GO" id="GO:0043709">
    <property type="term" value="P:cell adhesion involved in single-species biofilm formation"/>
    <property type="evidence" value="ECO:0007669"/>
    <property type="project" value="TreeGrafter"/>
</dbReference>
<comment type="caution">
    <text evidence="3">The sequence shown here is derived from an EMBL/GenBank/DDBJ whole genome shotgun (WGS) entry which is preliminary data.</text>
</comment>